<evidence type="ECO:0000256" key="4">
    <source>
        <dbReference type="ARBA" id="ARBA00022821"/>
    </source>
</evidence>
<dbReference type="Gene3D" id="3.80.10.10">
    <property type="entry name" value="Ribonuclease Inhibitor"/>
    <property type="match status" value="1"/>
</dbReference>
<dbReference type="Proteomes" id="UP001396334">
    <property type="component" value="Unassembled WGS sequence"/>
</dbReference>
<keyword evidence="4" id="KW-0611">Plant defense</keyword>
<dbReference type="EMBL" id="JBBPBN010000020">
    <property type="protein sequence ID" value="KAK9016408.1"/>
    <property type="molecule type" value="Genomic_DNA"/>
</dbReference>
<dbReference type="Pfam" id="PF18052">
    <property type="entry name" value="Rx_N"/>
    <property type="match status" value="1"/>
</dbReference>
<evidence type="ECO:0000259" key="8">
    <source>
        <dbReference type="Pfam" id="PF25019"/>
    </source>
</evidence>
<evidence type="ECO:0000256" key="1">
    <source>
        <dbReference type="ARBA" id="ARBA00022614"/>
    </source>
</evidence>
<evidence type="ECO:0000256" key="2">
    <source>
        <dbReference type="ARBA" id="ARBA00022737"/>
    </source>
</evidence>
<evidence type="ECO:0000313" key="9">
    <source>
        <dbReference type="EMBL" id="KAK9016408.1"/>
    </source>
</evidence>
<dbReference type="InterPro" id="IPR002182">
    <property type="entry name" value="NB-ARC"/>
</dbReference>
<keyword evidence="5" id="KW-0067">ATP-binding</keyword>
<keyword evidence="10" id="KW-1185">Reference proteome</keyword>
<name>A0ABR2RU38_9ROSI</name>
<gene>
    <name evidence="9" type="ORF">V6N11_078908</name>
</gene>
<keyword evidence="1" id="KW-0433">Leucine-rich repeat</keyword>
<dbReference type="Gene3D" id="1.20.5.4130">
    <property type="match status" value="1"/>
</dbReference>
<dbReference type="Pfam" id="PF00931">
    <property type="entry name" value="NB-ARC"/>
    <property type="match status" value="1"/>
</dbReference>
<evidence type="ECO:0000313" key="10">
    <source>
        <dbReference type="Proteomes" id="UP001396334"/>
    </source>
</evidence>
<comment type="caution">
    <text evidence="9">The sequence shown here is derived from an EMBL/GenBank/DDBJ whole genome shotgun (WGS) entry which is preliminary data.</text>
</comment>
<proteinExistence type="predicted"/>
<evidence type="ECO:0000259" key="6">
    <source>
        <dbReference type="Pfam" id="PF00931"/>
    </source>
</evidence>
<dbReference type="InterPro" id="IPR027417">
    <property type="entry name" value="P-loop_NTPase"/>
</dbReference>
<reference evidence="9 10" key="1">
    <citation type="journal article" date="2024" name="G3 (Bethesda)">
        <title>Genome assembly of Hibiscus sabdariffa L. provides insights into metabolisms of medicinal natural products.</title>
        <authorList>
            <person name="Kim T."/>
        </authorList>
    </citation>
    <scope>NUCLEOTIDE SEQUENCE [LARGE SCALE GENOMIC DNA]</scope>
    <source>
        <strain evidence="9">TK-2024</strain>
        <tissue evidence="9">Old leaves</tissue>
    </source>
</reference>
<dbReference type="InterPro" id="IPR032675">
    <property type="entry name" value="LRR_dom_sf"/>
</dbReference>
<sequence>MAESIAYDIITKLSSPLLQQLGLWWNLKDDLRSIVSAIKAVLLDSEEKSVSSNLVKDCLEKLKDALYDADDILDDIHTEAQRKDLMSRNKLTKEVRVFFSSTNQIAYGLKMGRKIKAIKARLSSIQDETKLLNLVERDHPVETPFMARRRQQTHSFVRNIIKSLTNEAPDQNLEMDQLQKQLRDKIDGKKYLLVLDDIWNEEWQQWCSLKKLLMGGARGKEFKAANLKGKQHLQSLFLEWSNAKEDEEKSLEDLQPHPNLKELHVVGWRGDAKFPSWLSLFTNLTRVTIIGPGKFKHLPSFAQLPHLKHLAISKLTELEYMDDNCPIGGHGEPELFFPSLTSLALKNCPNMKSWWKTPVDDDKDTTIIGASTMAFSLSFHFMDQRLPFDFNASISITG</sequence>
<organism evidence="9 10">
    <name type="scientific">Hibiscus sabdariffa</name>
    <name type="common">roselle</name>
    <dbReference type="NCBI Taxonomy" id="183260"/>
    <lineage>
        <taxon>Eukaryota</taxon>
        <taxon>Viridiplantae</taxon>
        <taxon>Streptophyta</taxon>
        <taxon>Embryophyta</taxon>
        <taxon>Tracheophyta</taxon>
        <taxon>Spermatophyta</taxon>
        <taxon>Magnoliopsida</taxon>
        <taxon>eudicotyledons</taxon>
        <taxon>Gunneridae</taxon>
        <taxon>Pentapetalae</taxon>
        <taxon>rosids</taxon>
        <taxon>malvids</taxon>
        <taxon>Malvales</taxon>
        <taxon>Malvaceae</taxon>
        <taxon>Malvoideae</taxon>
        <taxon>Hibiscus</taxon>
    </lineage>
</organism>
<dbReference type="InterPro" id="IPR056789">
    <property type="entry name" value="LRR_R13L1-DRL21"/>
</dbReference>
<dbReference type="InterPro" id="IPR041118">
    <property type="entry name" value="Rx_N"/>
</dbReference>
<keyword evidence="3" id="KW-0547">Nucleotide-binding</keyword>
<evidence type="ECO:0000256" key="5">
    <source>
        <dbReference type="ARBA" id="ARBA00022840"/>
    </source>
</evidence>
<evidence type="ECO:0000259" key="7">
    <source>
        <dbReference type="Pfam" id="PF18052"/>
    </source>
</evidence>
<dbReference type="PANTHER" id="PTHR36766">
    <property type="entry name" value="PLANT BROAD-SPECTRUM MILDEW RESISTANCE PROTEIN RPW8"/>
    <property type="match status" value="1"/>
</dbReference>
<feature type="domain" description="NB-ARC" evidence="6">
    <location>
        <begin position="150"/>
        <end position="205"/>
    </location>
</feature>
<dbReference type="SUPFAM" id="SSF52540">
    <property type="entry name" value="P-loop containing nucleoside triphosphate hydrolases"/>
    <property type="match status" value="1"/>
</dbReference>
<protein>
    <recommendedName>
        <fullName evidence="11">Rx N-terminal domain-containing protein</fullName>
    </recommendedName>
</protein>
<accession>A0ABR2RU38</accession>
<dbReference type="SUPFAM" id="SSF52047">
    <property type="entry name" value="RNI-like"/>
    <property type="match status" value="1"/>
</dbReference>
<feature type="domain" description="R13L1/DRL21-like LRR repeat region" evidence="8">
    <location>
        <begin position="219"/>
        <end position="314"/>
    </location>
</feature>
<dbReference type="Pfam" id="PF25019">
    <property type="entry name" value="LRR_R13L1-DRL21"/>
    <property type="match status" value="1"/>
</dbReference>
<feature type="domain" description="Disease resistance N-terminal" evidence="7">
    <location>
        <begin position="10"/>
        <end position="89"/>
    </location>
</feature>
<evidence type="ECO:0000256" key="3">
    <source>
        <dbReference type="ARBA" id="ARBA00022741"/>
    </source>
</evidence>
<dbReference type="PANTHER" id="PTHR36766:SF40">
    <property type="entry name" value="DISEASE RESISTANCE PROTEIN RGA3"/>
    <property type="match status" value="1"/>
</dbReference>
<keyword evidence="2" id="KW-0677">Repeat</keyword>
<evidence type="ECO:0008006" key="11">
    <source>
        <dbReference type="Google" id="ProtNLM"/>
    </source>
</evidence>